<proteinExistence type="predicted"/>
<gene>
    <name evidence="2" type="ORF">ACFQ16_00655</name>
</gene>
<dbReference type="RefSeq" id="WP_263250127.1">
    <property type="nucleotide sequence ID" value="NZ_BAABLT010000034.1"/>
</dbReference>
<dbReference type="Proteomes" id="UP001597018">
    <property type="component" value="Unassembled WGS sequence"/>
</dbReference>
<name>A0ABW3FID1_9PSEU</name>
<evidence type="ECO:0000313" key="2">
    <source>
        <dbReference type="EMBL" id="MFD0918242.1"/>
    </source>
</evidence>
<dbReference type="EMBL" id="JBHTIW010000001">
    <property type="protein sequence ID" value="MFD0918242.1"/>
    <property type="molecule type" value="Genomic_DNA"/>
</dbReference>
<keyword evidence="3" id="KW-1185">Reference proteome</keyword>
<reference evidence="3" key="1">
    <citation type="journal article" date="2019" name="Int. J. Syst. Evol. Microbiol.">
        <title>The Global Catalogue of Microorganisms (GCM) 10K type strain sequencing project: providing services to taxonomists for standard genome sequencing and annotation.</title>
        <authorList>
            <consortium name="The Broad Institute Genomics Platform"/>
            <consortium name="The Broad Institute Genome Sequencing Center for Infectious Disease"/>
            <person name="Wu L."/>
            <person name="Ma J."/>
        </authorList>
    </citation>
    <scope>NUCLEOTIDE SEQUENCE [LARGE SCALE GENOMIC DNA]</scope>
    <source>
        <strain evidence="3">CCUG 56401</strain>
    </source>
</reference>
<comment type="caution">
    <text evidence="2">The sequence shown here is derived from an EMBL/GenBank/DDBJ whole genome shotgun (WGS) entry which is preliminary data.</text>
</comment>
<organism evidence="2 3">
    <name type="scientific">Saccharopolyspora rosea</name>
    <dbReference type="NCBI Taxonomy" id="524884"/>
    <lineage>
        <taxon>Bacteria</taxon>
        <taxon>Bacillati</taxon>
        <taxon>Actinomycetota</taxon>
        <taxon>Actinomycetes</taxon>
        <taxon>Pseudonocardiales</taxon>
        <taxon>Pseudonocardiaceae</taxon>
        <taxon>Saccharopolyspora</taxon>
    </lineage>
</organism>
<protein>
    <submittedName>
        <fullName evidence="2">Uncharacterized protein</fullName>
    </submittedName>
</protein>
<sequence>MSTTALSCGNVDCAARPSRHGVRWCQVPAEPGRQDVDPLLADTTDRIVVHGTDADLAAVVLRLLRKNRLADLVVGYVPVADSPASRLWGLRVGDFDRAFDADPRPTPLIRDDSGGLLVASGVIEPATGQIYCDDQQVLNGPALRVEVSPDPGAAPLAEPTADPLSTDIDPAEDGLRVTVVRKGLLRRRREVARGRAAQASLRTTSVLRDGVAHPRPVDRWVWYRHTEDLRFAR</sequence>
<feature type="region of interest" description="Disordered" evidence="1">
    <location>
        <begin position="148"/>
        <end position="167"/>
    </location>
</feature>
<accession>A0ABW3FID1</accession>
<evidence type="ECO:0000256" key="1">
    <source>
        <dbReference type="SAM" id="MobiDB-lite"/>
    </source>
</evidence>
<evidence type="ECO:0000313" key="3">
    <source>
        <dbReference type="Proteomes" id="UP001597018"/>
    </source>
</evidence>